<protein>
    <submittedName>
        <fullName evidence="2">N-acetyltransferase</fullName>
    </submittedName>
</protein>
<dbReference type="PROSITE" id="PS51186">
    <property type="entry name" value="GNAT"/>
    <property type="match status" value="1"/>
</dbReference>
<gene>
    <name evidence="2" type="ORF">GCM10007315_13090</name>
</gene>
<keyword evidence="3" id="KW-1185">Reference proteome</keyword>
<dbReference type="AlphaFoldDB" id="A0A918WJN3"/>
<dbReference type="RefSeq" id="WP_189410820.1">
    <property type="nucleotide sequence ID" value="NZ_BMYJ01000003.1"/>
</dbReference>
<comment type="caution">
    <text evidence="2">The sequence shown here is derived from an EMBL/GenBank/DDBJ whole genome shotgun (WGS) entry which is preliminary data.</text>
</comment>
<name>A0A918WJN3_9RHOB</name>
<reference evidence="2" key="1">
    <citation type="journal article" date="2014" name="Int. J. Syst. Evol. Microbiol.">
        <title>Complete genome sequence of Corynebacterium casei LMG S-19264T (=DSM 44701T), isolated from a smear-ripened cheese.</title>
        <authorList>
            <consortium name="US DOE Joint Genome Institute (JGI-PGF)"/>
            <person name="Walter F."/>
            <person name="Albersmeier A."/>
            <person name="Kalinowski J."/>
            <person name="Ruckert C."/>
        </authorList>
    </citation>
    <scope>NUCLEOTIDE SEQUENCE</scope>
    <source>
        <strain evidence="2">KCTC 23310</strain>
    </source>
</reference>
<dbReference type="Proteomes" id="UP000638981">
    <property type="component" value="Unassembled WGS sequence"/>
</dbReference>
<dbReference type="Pfam" id="PF13508">
    <property type="entry name" value="Acetyltransf_7"/>
    <property type="match status" value="1"/>
</dbReference>
<dbReference type="InterPro" id="IPR016181">
    <property type="entry name" value="Acyl_CoA_acyltransferase"/>
</dbReference>
<evidence type="ECO:0000313" key="3">
    <source>
        <dbReference type="Proteomes" id="UP000638981"/>
    </source>
</evidence>
<proteinExistence type="predicted"/>
<reference evidence="2" key="2">
    <citation type="submission" date="2020-09" db="EMBL/GenBank/DDBJ databases">
        <authorList>
            <person name="Sun Q."/>
            <person name="Kim S."/>
        </authorList>
    </citation>
    <scope>NUCLEOTIDE SEQUENCE</scope>
    <source>
        <strain evidence="2">KCTC 23310</strain>
    </source>
</reference>
<accession>A0A918WJN3</accession>
<feature type="domain" description="N-acetyltransferase" evidence="1">
    <location>
        <begin position="4"/>
        <end position="151"/>
    </location>
</feature>
<dbReference type="SUPFAM" id="SSF55729">
    <property type="entry name" value="Acyl-CoA N-acyltransferases (Nat)"/>
    <property type="match status" value="1"/>
</dbReference>
<evidence type="ECO:0000313" key="2">
    <source>
        <dbReference type="EMBL" id="GHC52020.1"/>
    </source>
</evidence>
<dbReference type="EMBL" id="BMYJ01000003">
    <property type="protein sequence ID" value="GHC52020.1"/>
    <property type="molecule type" value="Genomic_DNA"/>
</dbReference>
<dbReference type="Gene3D" id="3.40.630.30">
    <property type="match status" value="1"/>
</dbReference>
<dbReference type="GO" id="GO:0016747">
    <property type="term" value="F:acyltransferase activity, transferring groups other than amino-acyl groups"/>
    <property type="evidence" value="ECO:0007669"/>
    <property type="project" value="InterPro"/>
</dbReference>
<dbReference type="InterPro" id="IPR000182">
    <property type="entry name" value="GNAT_dom"/>
</dbReference>
<organism evidence="2 3">
    <name type="scientific">Neogemmobacter tilapiae</name>
    <dbReference type="NCBI Taxonomy" id="875041"/>
    <lineage>
        <taxon>Bacteria</taxon>
        <taxon>Pseudomonadati</taxon>
        <taxon>Pseudomonadota</taxon>
        <taxon>Alphaproteobacteria</taxon>
        <taxon>Rhodobacterales</taxon>
        <taxon>Paracoccaceae</taxon>
        <taxon>Neogemmobacter</taxon>
    </lineage>
</organism>
<sequence length="154" mass="17127">MSYIVTRRYQPSDLAACLAVFDSNLPMYFAPEERTEFYEFLVETDFRFNPFLVLSQNNRCIACGGLNIDGGTASLCWGMVVADLHGQGFGSHLTEVRLELARVTPGLQSVHMITSQHTGAFYQRFGFELSEVTPNGIGVGLDRWAMTLHLNPAS</sequence>
<evidence type="ECO:0000259" key="1">
    <source>
        <dbReference type="PROSITE" id="PS51186"/>
    </source>
</evidence>